<keyword evidence="1" id="KW-0479">Metal-binding</keyword>
<keyword evidence="1" id="KW-0863">Zinc-finger</keyword>
<dbReference type="AlphaFoldDB" id="A0A444WX10"/>
<feature type="domain" description="CCHC-type" evidence="3">
    <location>
        <begin position="186"/>
        <end position="200"/>
    </location>
</feature>
<dbReference type="GO" id="GO:0008270">
    <property type="term" value="F:zinc ion binding"/>
    <property type="evidence" value="ECO:0007669"/>
    <property type="project" value="UniProtKB-KW"/>
</dbReference>
<dbReference type="InterPro" id="IPR036875">
    <property type="entry name" value="Znf_CCHC_sf"/>
</dbReference>
<evidence type="ECO:0000313" key="4">
    <source>
        <dbReference type="EMBL" id="RYQ81964.1"/>
    </source>
</evidence>
<keyword evidence="5" id="KW-1185">Reference proteome</keyword>
<protein>
    <recommendedName>
        <fullName evidence="3">CCHC-type domain-containing protein</fullName>
    </recommendedName>
</protein>
<dbReference type="InterPro" id="IPR001878">
    <property type="entry name" value="Znf_CCHC"/>
</dbReference>
<dbReference type="Gene3D" id="4.10.60.10">
    <property type="entry name" value="Zinc finger, CCHC-type"/>
    <property type="match status" value="1"/>
</dbReference>
<feature type="region of interest" description="Disordered" evidence="2">
    <location>
        <begin position="58"/>
        <end position="80"/>
    </location>
</feature>
<evidence type="ECO:0000256" key="2">
    <source>
        <dbReference type="SAM" id="MobiDB-lite"/>
    </source>
</evidence>
<evidence type="ECO:0000259" key="3">
    <source>
        <dbReference type="PROSITE" id="PS50158"/>
    </source>
</evidence>
<dbReference type="SUPFAM" id="SSF57756">
    <property type="entry name" value="Retrovirus zinc finger-like domains"/>
    <property type="match status" value="1"/>
</dbReference>
<feature type="compositionally biased region" description="Basic and acidic residues" evidence="2">
    <location>
        <begin position="98"/>
        <end position="114"/>
    </location>
</feature>
<dbReference type="PROSITE" id="PS50158">
    <property type="entry name" value="ZF_CCHC"/>
    <property type="match status" value="1"/>
</dbReference>
<evidence type="ECO:0000313" key="5">
    <source>
        <dbReference type="Proteomes" id="UP000289738"/>
    </source>
</evidence>
<accession>A0A444WX10</accession>
<gene>
    <name evidence="4" type="ORF">Ahy_B10g100548</name>
</gene>
<dbReference type="GO" id="GO:0003676">
    <property type="term" value="F:nucleic acid binding"/>
    <property type="evidence" value="ECO:0007669"/>
    <property type="project" value="InterPro"/>
</dbReference>
<feature type="region of interest" description="Disordered" evidence="2">
    <location>
        <begin position="94"/>
        <end position="159"/>
    </location>
</feature>
<organism evidence="4 5">
    <name type="scientific">Arachis hypogaea</name>
    <name type="common">Peanut</name>
    <dbReference type="NCBI Taxonomy" id="3818"/>
    <lineage>
        <taxon>Eukaryota</taxon>
        <taxon>Viridiplantae</taxon>
        <taxon>Streptophyta</taxon>
        <taxon>Embryophyta</taxon>
        <taxon>Tracheophyta</taxon>
        <taxon>Spermatophyta</taxon>
        <taxon>Magnoliopsida</taxon>
        <taxon>eudicotyledons</taxon>
        <taxon>Gunneridae</taxon>
        <taxon>Pentapetalae</taxon>
        <taxon>rosids</taxon>
        <taxon>fabids</taxon>
        <taxon>Fabales</taxon>
        <taxon>Fabaceae</taxon>
        <taxon>Papilionoideae</taxon>
        <taxon>50 kb inversion clade</taxon>
        <taxon>dalbergioids sensu lato</taxon>
        <taxon>Dalbergieae</taxon>
        <taxon>Pterocarpus clade</taxon>
        <taxon>Arachis</taxon>
    </lineage>
</organism>
<feature type="compositionally biased region" description="Basic residues" evidence="2">
    <location>
        <begin position="115"/>
        <end position="131"/>
    </location>
</feature>
<proteinExistence type="predicted"/>
<comment type="caution">
    <text evidence="4">The sequence shown here is derived from an EMBL/GenBank/DDBJ whole genome shotgun (WGS) entry which is preliminary data.</text>
</comment>
<evidence type="ECO:0000256" key="1">
    <source>
        <dbReference type="PROSITE-ProRule" id="PRU00047"/>
    </source>
</evidence>
<keyword evidence="1" id="KW-0862">Zinc</keyword>
<reference evidence="4 5" key="1">
    <citation type="submission" date="2019-01" db="EMBL/GenBank/DDBJ databases">
        <title>Sequencing of cultivated peanut Arachis hypogaea provides insights into genome evolution and oil improvement.</title>
        <authorList>
            <person name="Chen X."/>
        </authorList>
    </citation>
    <scope>NUCLEOTIDE SEQUENCE [LARGE SCALE GENOMIC DNA]</scope>
    <source>
        <strain evidence="5">cv. Fuhuasheng</strain>
        <tissue evidence="4">Leaves</tissue>
    </source>
</reference>
<dbReference type="Proteomes" id="UP000289738">
    <property type="component" value="Chromosome B10"/>
</dbReference>
<sequence length="233" mass="26287">MASRGRGRERNRGQRRRANEVTIPIDSLTDIMTAMTSVAAAIGTVAVATIRVMDGMQPQAGTGNNDDNEYEGGHNAPNTRVPLSYLEQVNVGQATGESSRRAEVARSDHREPFTKKKGKITPRSQIFKKNRFVASHSQRWSTDRRNDNRLDPNAEGKTSTQLDNLRCPRCKKYHPNRPCRAGLGVCYKCGRPWHMSWNCPYKENRDATEFNSHSRGNFKPSVEFLISLHTVNM</sequence>
<dbReference type="EMBL" id="SDMP01000020">
    <property type="protein sequence ID" value="RYQ81964.1"/>
    <property type="molecule type" value="Genomic_DNA"/>
</dbReference>
<name>A0A444WX10_ARAHY</name>
<feature type="compositionally biased region" description="Basic and acidic residues" evidence="2">
    <location>
        <begin position="141"/>
        <end position="154"/>
    </location>
</feature>